<organism evidence="1 2">
    <name type="scientific">Golovinomyces cichoracearum</name>
    <dbReference type="NCBI Taxonomy" id="62708"/>
    <lineage>
        <taxon>Eukaryota</taxon>
        <taxon>Fungi</taxon>
        <taxon>Dikarya</taxon>
        <taxon>Ascomycota</taxon>
        <taxon>Pezizomycotina</taxon>
        <taxon>Leotiomycetes</taxon>
        <taxon>Erysiphales</taxon>
        <taxon>Erysiphaceae</taxon>
        <taxon>Golovinomyces</taxon>
    </lineage>
</organism>
<sequence length="96" mass="10768">MCPSYPESTWENGPDGIPLYHPTYNGDICINLHQQLGDTIFLDYNYLSRFNLAMSPDLTTFSAMATASNGYGHFVFSCSLNEPNGAISRFNSYNLR</sequence>
<dbReference type="OrthoDB" id="300855at2759"/>
<dbReference type="EMBL" id="MCBR01012312">
    <property type="protein sequence ID" value="RKF65313.1"/>
    <property type="molecule type" value="Genomic_DNA"/>
</dbReference>
<comment type="caution">
    <text evidence="1">The sequence shown here is derived from an EMBL/GenBank/DDBJ whole genome shotgun (WGS) entry which is preliminary data.</text>
</comment>
<dbReference type="Proteomes" id="UP000285405">
    <property type="component" value="Unassembled WGS sequence"/>
</dbReference>
<gene>
    <name evidence="1" type="ORF">GcC1_123013</name>
</gene>
<protein>
    <submittedName>
        <fullName evidence="1">Uncharacterized protein</fullName>
    </submittedName>
</protein>
<name>A0A420I6H3_9PEZI</name>
<evidence type="ECO:0000313" key="1">
    <source>
        <dbReference type="EMBL" id="RKF65313.1"/>
    </source>
</evidence>
<proteinExistence type="predicted"/>
<evidence type="ECO:0000313" key="2">
    <source>
        <dbReference type="Proteomes" id="UP000285405"/>
    </source>
</evidence>
<reference evidence="1 2" key="1">
    <citation type="journal article" date="2018" name="BMC Genomics">
        <title>Comparative genome analyses reveal sequence features reflecting distinct modes of host-adaptation between dicot and monocot powdery mildew.</title>
        <authorList>
            <person name="Wu Y."/>
            <person name="Ma X."/>
            <person name="Pan Z."/>
            <person name="Kale S.D."/>
            <person name="Song Y."/>
            <person name="King H."/>
            <person name="Zhang Q."/>
            <person name="Presley C."/>
            <person name="Deng X."/>
            <person name="Wei C.I."/>
            <person name="Xiao S."/>
        </authorList>
    </citation>
    <scope>NUCLEOTIDE SEQUENCE [LARGE SCALE GENOMIC DNA]</scope>
    <source>
        <strain evidence="1">UCSC1</strain>
    </source>
</reference>
<dbReference type="AlphaFoldDB" id="A0A420I6H3"/>
<accession>A0A420I6H3</accession>